<comment type="caution">
    <text evidence="6">The sequence shown here is derived from an EMBL/GenBank/DDBJ whole genome shotgun (WGS) entry which is preliminary data.</text>
</comment>
<dbReference type="RefSeq" id="WP_285576226.1">
    <property type="nucleotide sequence ID" value="NZ_BSDE01000005.1"/>
</dbReference>
<keyword evidence="3 5" id="KW-0732">Signal</keyword>
<dbReference type="InterPro" id="IPR012899">
    <property type="entry name" value="LTXXQ"/>
</dbReference>
<comment type="similarity">
    <text evidence="2">Belongs to the CpxP/Spy family.</text>
</comment>
<comment type="subcellular location">
    <subcellularLocation>
        <location evidence="1">Periplasm</location>
    </subcellularLocation>
</comment>
<dbReference type="EMBL" id="BSDE01000005">
    <property type="protein sequence ID" value="GLH74211.1"/>
    <property type="molecule type" value="Genomic_DNA"/>
</dbReference>
<evidence type="ECO:0000256" key="2">
    <source>
        <dbReference type="ARBA" id="ARBA00008441"/>
    </source>
</evidence>
<dbReference type="PANTHER" id="PTHR38102:SF1">
    <property type="entry name" value="PERIPLASMIC CHAPERONE SPY"/>
    <property type="match status" value="1"/>
</dbReference>
<dbReference type="InterPro" id="IPR052211">
    <property type="entry name" value="Cpx_auxiliary_protein"/>
</dbReference>
<dbReference type="Gene3D" id="1.20.120.1490">
    <property type="match status" value="1"/>
</dbReference>
<evidence type="ECO:0000256" key="3">
    <source>
        <dbReference type="ARBA" id="ARBA00022729"/>
    </source>
</evidence>
<evidence type="ECO:0000256" key="4">
    <source>
        <dbReference type="ARBA" id="ARBA00022764"/>
    </source>
</evidence>
<protein>
    <recommendedName>
        <fullName evidence="8">Periplasmic heavy metal sensor</fullName>
    </recommendedName>
</protein>
<keyword evidence="7" id="KW-1185">Reference proteome</keyword>
<dbReference type="Pfam" id="PF07813">
    <property type="entry name" value="LTXXQ"/>
    <property type="match status" value="1"/>
</dbReference>
<name>A0ABQ5QIH4_9BACT</name>
<sequence>MKSLLRSTLILALAALPLAAQGYPEGRHRAQRIARVLNLTDVQKNSIKTIHEKHRPDMLVRRDAVRQAQTALRAAMQDASTSEAQLRTLHDKASSARFDMMLARRAVRQEVLAVLTPEQRAKAAELRTRTQERMRDRMHHLRLAAGLAR</sequence>
<dbReference type="PANTHER" id="PTHR38102">
    <property type="entry name" value="PERIPLASMIC CHAPERONE SPY"/>
    <property type="match status" value="1"/>
</dbReference>
<gene>
    <name evidence="6" type="ORF">GETHLI_27130</name>
</gene>
<dbReference type="Proteomes" id="UP001165069">
    <property type="component" value="Unassembled WGS sequence"/>
</dbReference>
<reference evidence="6 7" key="1">
    <citation type="journal article" date="2023" name="Antonie Van Leeuwenhoek">
        <title>Mesoterricola silvestris gen. nov., sp. nov., Mesoterricola sediminis sp. nov., Geothrix oryzae sp. nov., Geothrix edaphica sp. nov., Geothrix rubra sp. nov., and Geothrix limicola sp. nov., six novel members of Acidobacteriota isolated from soils.</title>
        <authorList>
            <person name="Itoh H."/>
            <person name="Sugisawa Y."/>
            <person name="Mise K."/>
            <person name="Xu Z."/>
            <person name="Kuniyasu M."/>
            <person name="Ushijima N."/>
            <person name="Kawano K."/>
            <person name="Kobayashi E."/>
            <person name="Shiratori Y."/>
            <person name="Masuda Y."/>
            <person name="Senoo K."/>
        </authorList>
    </citation>
    <scope>NUCLEOTIDE SEQUENCE [LARGE SCALE GENOMIC DNA]</scope>
    <source>
        <strain evidence="6 7">Red804</strain>
    </source>
</reference>
<evidence type="ECO:0000256" key="5">
    <source>
        <dbReference type="SAM" id="SignalP"/>
    </source>
</evidence>
<organism evidence="6 7">
    <name type="scientific">Geothrix limicola</name>
    <dbReference type="NCBI Taxonomy" id="2927978"/>
    <lineage>
        <taxon>Bacteria</taxon>
        <taxon>Pseudomonadati</taxon>
        <taxon>Acidobacteriota</taxon>
        <taxon>Holophagae</taxon>
        <taxon>Holophagales</taxon>
        <taxon>Holophagaceae</taxon>
        <taxon>Geothrix</taxon>
    </lineage>
</organism>
<evidence type="ECO:0000256" key="1">
    <source>
        <dbReference type="ARBA" id="ARBA00004418"/>
    </source>
</evidence>
<evidence type="ECO:0008006" key="8">
    <source>
        <dbReference type="Google" id="ProtNLM"/>
    </source>
</evidence>
<feature type="signal peptide" evidence="5">
    <location>
        <begin position="1"/>
        <end position="22"/>
    </location>
</feature>
<evidence type="ECO:0000313" key="7">
    <source>
        <dbReference type="Proteomes" id="UP001165069"/>
    </source>
</evidence>
<proteinExistence type="inferred from homology"/>
<dbReference type="CDD" id="cd09916">
    <property type="entry name" value="CpxP_like"/>
    <property type="match status" value="1"/>
</dbReference>
<keyword evidence="4" id="KW-0574">Periplasm</keyword>
<accession>A0ABQ5QIH4</accession>
<evidence type="ECO:0000313" key="6">
    <source>
        <dbReference type="EMBL" id="GLH74211.1"/>
    </source>
</evidence>
<feature type="chain" id="PRO_5046500430" description="Periplasmic heavy metal sensor" evidence="5">
    <location>
        <begin position="23"/>
        <end position="149"/>
    </location>
</feature>